<keyword evidence="3" id="KW-0732">Signal</keyword>
<dbReference type="PANTHER" id="PTHR15427:SF50">
    <property type="entry name" value="COMPLEMENT C1Q TUMOR NECROSIS FACTOR-RELATED PROTEIN 2-LIKE"/>
    <property type="match status" value="1"/>
</dbReference>
<dbReference type="GO" id="GO:0030246">
    <property type="term" value="F:carbohydrate binding"/>
    <property type="evidence" value="ECO:0007669"/>
    <property type="project" value="UniProtKB-KW"/>
</dbReference>
<dbReference type="Pfam" id="PF00386">
    <property type="entry name" value="C1q"/>
    <property type="match status" value="1"/>
</dbReference>
<dbReference type="PRINTS" id="PR00007">
    <property type="entry name" value="COMPLEMNTC1Q"/>
</dbReference>
<accession>G9BN55</accession>
<sequence>MLLLISLLCFAIQVESYGYVYHRSPALAFTAMLYSHKTIGARAVVRYDHVVTSLGGAYRSTTGIFTAPFRGLYSFSYSLMSYPSNEVHLEMVKNGKRVFKVYFAPHTYPQSSQTLYLILNRGDTICIENSFFERKATLYEDTGGYNTFSGTLIRII</sequence>
<protein>
    <submittedName>
        <fullName evidence="5">Sialic acid binding lectin</fullName>
    </submittedName>
</protein>
<feature type="domain" description="C1q" evidence="4">
    <location>
        <begin position="22"/>
        <end position="156"/>
    </location>
</feature>
<dbReference type="SUPFAM" id="SSF49842">
    <property type="entry name" value="TNF-like"/>
    <property type="match status" value="1"/>
</dbReference>
<evidence type="ECO:0000259" key="4">
    <source>
        <dbReference type="PROSITE" id="PS50871"/>
    </source>
</evidence>
<keyword evidence="2" id="KW-0964">Secreted</keyword>
<dbReference type="PANTHER" id="PTHR15427">
    <property type="entry name" value="EMILIN ELASTIN MICROFIBRIL INTERFACE-LOCATED PROTEIN ELASTIN MICROFIBRIL INTERFACER"/>
    <property type="match status" value="1"/>
</dbReference>
<dbReference type="GO" id="GO:0005576">
    <property type="term" value="C:extracellular region"/>
    <property type="evidence" value="ECO:0007669"/>
    <property type="project" value="UniProtKB-SubCell"/>
</dbReference>
<dbReference type="EMBL" id="HQ645085">
    <property type="protein sequence ID" value="ADW66456.1"/>
    <property type="molecule type" value="mRNA"/>
</dbReference>
<evidence type="ECO:0000256" key="2">
    <source>
        <dbReference type="ARBA" id="ARBA00022525"/>
    </source>
</evidence>
<proteinExistence type="evidence at transcript level"/>
<comment type="subcellular location">
    <subcellularLocation>
        <location evidence="1">Secreted</location>
    </subcellularLocation>
</comment>
<dbReference type="Gene3D" id="2.60.120.40">
    <property type="match status" value="1"/>
</dbReference>
<reference evidence="5" key="1">
    <citation type="journal article" date="2011" name="Fish Shellfish Immunol.">
        <title>A novel sialic acid binding lectin with anti-bacterial activity from the Hong Kong oyster (Crassostrea hongkongensis).</title>
        <authorList>
            <person name="He X."/>
            <person name="Zhang Y."/>
            <person name="Yu F."/>
            <person name="Yu Z."/>
        </authorList>
    </citation>
    <scope>NUCLEOTIDE SEQUENCE</scope>
</reference>
<evidence type="ECO:0000313" key="5">
    <source>
        <dbReference type="EMBL" id="ADW66456.1"/>
    </source>
</evidence>
<dbReference type="InterPro" id="IPR001073">
    <property type="entry name" value="C1q_dom"/>
</dbReference>
<dbReference type="SMR" id="G9BN55"/>
<evidence type="ECO:0000256" key="3">
    <source>
        <dbReference type="SAM" id="SignalP"/>
    </source>
</evidence>
<feature type="signal peptide" evidence="3">
    <location>
        <begin position="1"/>
        <end position="16"/>
    </location>
</feature>
<dbReference type="AlphaFoldDB" id="G9BN55"/>
<keyword evidence="5" id="KW-0430">Lectin</keyword>
<organism evidence="5">
    <name type="scientific">Magallana hongkongensis</name>
    <name type="common">Hong Kong oyster</name>
    <name type="synonym">Crassostrea hongkongensis</name>
    <dbReference type="NCBI Taxonomy" id="2653900"/>
    <lineage>
        <taxon>Eukaryota</taxon>
        <taxon>Metazoa</taxon>
        <taxon>Spiralia</taxon>
        <taxon>Lophotrochozoa</taxon>
        <taxon>Mollusca</taxon>
        <taxon>Bivalvia</taxon>
        <taxon>Autobranchia</taxon>
        <taxon>Pteriomorphia</taxon>
        <taxon>Ostreida</taxon>
        <taxon>Ostreoidea</taxon>
        <taxon>Ostreidae</taxon>
        <taxon>Magallana</taxon>
    </lineage>
</organism>
<dbReference type="PROSITE" id="PS50871">
    <property type="entry name" value="C1Q"/>
    <property type="match status" value="1"/>
</dbReference>
<name>G9BN55_MAGHO</name>
<evidence type="ECO:0000256" key="1">
    <source>
        <dbReference type="ARBA" id="ARBA00004613"/>
    </source>
</evidence>
<dbReference type="InterPro" id="IPR008983">
    <property type="entry name" value="Tumour_necrosis_fac-like_dom"/>
</dbReference>
<dbReference type="InterPro" id="IPR050392">
    <property type="entry name" value="Collagen/C1q_domain"/>
</dbReference>
<feature type="chain" id="PRO_5003520386" evidence="3">
    <location>
        <begin position="17"/>
        <end position="156"/>
    </location>
</feature>
<dbReference type="SMART" id="SM00110">
    <property type="entry name" value="C1Q"/>
    <property type="match status" value="1"/>
</dbReference>